<dbReference type="AlphaFoldDB" id="A0AAE3WMM7"/>
<gene>
    <name evidence="1" type="ORF">FO508_14770</name>
</gene>
<sequence length="153" mass="17127">MWTQQPQLSVFTFVLQAPAKATENENIVINPNDLVSSEGEINHDQLAETKFAIPIPFFFIPGLGQVAVLATGAVIVGGMIFSSNSWEAQVVKHHKMTANEFISKNRKGKIRGEFPTEYLNKTIDQINKDAKKGIKKARTAKKLLTDNRFKKKK</sequence>
<dbReference type="Proteomes" id="UP001182042">
    <property type="component" value="Unassembled WGS sequence"/>
</dbReference>
<reference evidence="1" key="1">
    <citation type="submission" date="2019-07" db="EMBL/GenBank/DDBJ databases">
        <title>Phylogenomic Reclassification of ATCC Bacillus Strains and Various Taxa within the Genus Bacillus.</title>
        <authorList>
            <person name="Riojas M.A."/>
            <person name="Frank A.M."/>
            <person name="Fenn S.L."/>
            <person name="King S."/>
            <person name="Brower S."/>
            <person name="Hazbon M.H."/>
        </authorList>
    </citation>
    <scope>NUCLEOTIDE SEQUENCE</scope>
    <source>
        <strain evidence="1">ATCC 27142</strain>
    </source>
</reference>
<dbReference type="RefSeq" id="WP_095285922.1">
    <property type="nucleotide sequence ID" value="NZ_CP187658.1"/>
</dbReference>
<accession>A0AAE3WMM7</accession>
<organism evidence="1 2">
    <name type="scientific">Bacillus pumilus</name>
    <name type="common">Bacillus mesentericus</name>
    <dbReference type="NCBI Taxonomy" id="1408"/>
    <lineage>
        <taxon>Bacteria</taxon>
        <taxon>Bacillati</taxon>
        <taxon>Bacillota</taxon>
        <taxon>Bacilli</taxon>
        <taxon>Bacillales</taxon>
        <taxon>Bacillaceae</taxon>
        <taxon>Bacillus</taxon>
    </lineage>
</organism>
<dbReference type="EMBL" id="VKQA01000004">
    <property type="protein sequence ID" value="MDR4251591.1"/>
    <property type="molecule type" value="Genomic_DNA"/>
</dbReference>
<protein>
    <submittedName>
        <fullName evidence="1">Uncharacterized protein</fullName>
    </submittedName>
</protein>
<evidence type="ECO:0000313" key="2">
    <source>
        <dbReference type="Proteomes" id="UP001182042"/>
    </source>
</evidence>
<name>A0AAE3WMM7_BACPU</name>
<comment type="caution">
    <text evidence="1">The sequence shown here is derived from an EMBL/GenBank/DDBJ whole genome shotgun (WGS) entry which is preliminary data.</text>
</comment>
<evidence type="ECO:0000313" key="1">
    <source>
        <dbReference type="EMBL" id="MDR4251591.1"/>
    </source>
</evidence>
<proteinExistence type="predicted"/>